<proteinExistence type="predicted"/>
<reference evidence="1 2" key="2">
    <citation type="journal article" date="2019" name="G3 (Bethesda)">
        <title>Hybrid Assembly of the Genome of the Entomopathogenic Nematode Steinernema carpocapsae Identifies the X-Chromosome.</title>
        <authorList>
            <person name="Serra L."/>
            <person name="Macchietto M."/>
            <person name="Macias-Munoz A."/>
            <person name="McGill C.J."/>
            <person name="Rodriguez I.M."/>
            <person name="Rodriguez B."/>
            <person name="Murad R."/>
            <person name="Mortazavi A."/>
        </authorList>
    </citation>
    <scope>NUCLEOTIDE SEQUENCE [LARGE SCALE GENOMIC DNA]</scope>
    <source>
        <strain evidence="1 2">ALL</strain>
    </source>
</reference>
<dbReference type="EMBL" id="AZBU02000006">
    <property type="protein sequence ID" value="TKR73331.1"/>
    <property type="molecule type" value="Genomic_DNA"/>
</dbReference>
<reference evidence="1 2" key="1">
    <citation type="journal article" date="2015" name="Genome Biol.">
        <title>Comparative genomics of Steinernema reveals deeply conserved gene regulatory networks.</title>
        <authorList>
            <person name="Dillman A.R."/>
            <person name="Macchietto M."/>
            <person name="Porter C.F."/>
            <person name="Rogers A."/>
            <person name="Williams B."/>
            <person name="Antoshechkin I."/>
            <person name="Lee M.M."/>
            <person name="Goodwin Z."/>
            <person name="Lu X."/>
            <person name="Lewis E.E."/>
            <person name="Goodrich-Blair H."/>
            <person name="Stock S.P."/>
            <person name="Adams B.J."/>
            <person name="Sternberg P.W."/>
            <person name="Mortazavi A."/>
        </authorList>
    </citation>
    <scope>NUCLEOTIDE SEQUENCE [LARGE SCALE GENOMIC DNA]</scope>
    <source>
        <strain evidence="1 2">ALL</strain>
    </source>
</reference>
<accession>A0A4U5MU65</accession>
<sequence length="72" mass="8158">MCLVERGAVWEESFCQIKCPVVGAGGVIYLIFNKVIRKAVLQFWPWHRKTMQGSSMVFAIGHPSTPRNAHEL</sequence>
<protein>
    <submittedName>
        <fullName evidence="1">Uncharacterized protein</fullName>
    </submittedName>
</protein>
<gene>
    <name evidence="1" type="ORF">L596_020651</name>
</gene>
<comment type="caution">
    <text evidence="1">The sequence shown here is derived from an EMBL/GenBank/DDBJ whole genome shotgun (WGS) entry which is preliminary data.</text>
</comment>
<organism evidence="1 2">
    <name type="scientific">Steinernema carpocapsae</name>
    <name type="common">Entomopathogenic nematode</name>
    <dbReference type="NCBI Taxonomy" id="34508"/>
    <lineage>
        <taxon>Eukaryota</taxon>
        <taxon>Metazoa</taxon>
        <taxon>Ecdysozoa</taxon>
        <taxon>Nematoda</taxon>
        <taxon>Chromadorea</taxon>
        <taxon>Rhabditida</taxon>
        <taxon>Tylenchina</taxon>
        <taxon>Panagrolaimomorpha</taxon>
        <taxon>Strongyloidoidea</taxon>
        <taxon>Steinernematidae</taxon>
        <taxon>Steinernema</taxon>
    </lineage>
</organism>
<evidence type="ECO:0000313" key="2">
    <source>
        <dbReference type="Proteomes" id="UP000298663"/>
    </source>
</evidence>
<dbReference type="AlphaFoldDB" id="A0A4U5MU65"/>
<dbReference type="Proteomes" id="UP000298663">
    <property type="component" value="Unassembled WGS sequence"/>
</dbReference>
<evidence type="ECO:0000313" key="1">
    <source>
        <dbReference type="EMBL" id="TKR73331.1"/>
    </source>
</evidence>
<keyword evidence="2" id="KW-1185">Reference proteome</keyword>
<name>A0A4U5MU65_STECR</name>